<dbReference type="AlphaFoldDB" id="A0A8K0E5B0"/>
<dbReference type="InterPro" id="IPR013083">
    <property type="entry name" value="Znf_RING/FYVE/PHD"/>
</dbReference>
<name>A0A8K0E5B0_9ROSA</name>
<dbReference type="CDD" id="cd15556">
    <property type="entry name" value="PHD_MMD1_like"/>
    <property type="match status" value="1"/>
</dbReference>
<dbReference type="Pfam" id="PF25565">
    <property type="entry name" value="Ubiquitin_At1g33420"/>
    <property type="match status" value="1"/>
</dbReference>
<dbReference type="PANTHER" id="PTHR46201">
    <property type="entry name" value="PHD FINGER PROTEIN MALE MEIOCYTE DEATH 1-RELATED"/>
    <property type="match status" value="1"/>
</dbReference>
<feature type="domain" description="PHD-type" evidence="7">
    <location>
        <begin position="640"/>
        <end position="690"/>
    </location>
</feature>
<evidence type="ECO:0000256" key="3">
    <source>
        <dbReference type="ARBA" id="ARBA00022833"/>
    </source>
</evidence>
<proteinExistence type="predicted"/>
<dbReference type="InterPro" id="IPR057765">
    <property type="entry name" value="MS1-like_ubiquitin"/>
</dbReference>
<sequence length="734" mass="82907">MVMGFNDAKPLKRTFKKRRLSRTGEDLPDFFSFPSSADQNTASQPFRDSVKSFLSCHARLTLPPSLFPSLLTWRVALRLEDPDLSPAVVVLDVVEEDVTRSKRSVYCDHCRVVGWSGHPVCRKRYHFIIRSDSENTCERACGSMVVNQQPHHEDKTYTHKSSASLLEFSESRCKCSAKEKNKKIRRCKCCADDVEDQLCLQLEDNSHLLHAVVHSNGFGHLLILNGRQGGSKVLSGRQIMDFWDRLCQTLSVRKVSVMDVSRKYGVEYRLVHSVTKGHSWYGEWGYGFGSGSYALTQEAYSDAVDTLSSLPLSPVIFHGRGPRTRLQSVIAFYQSLAMAELITIKDLFSFLLNLIRETHKRKSSKKPEVATSNVLCSWTRDDVESVQQAMIKVLMAAGGEVSWVTRRALKGALWSRTTSLELLDYCLKHFGGMLAADGMVVRVRYKPSSNDVEYRLESITNRGSVMDSDAYPSEEQIICDLKFLYESLLHPDTMVSFRSYVMRDKIIDSARKVLDSKQFMKVYKDDKMTLENPNAIHLWCHVDLSEESKDDLVVPPELIVLPLNATLGDLRTETTKAFQEVYAMFKRFQADELVHFGPIKDSFTLNLLVGSGGSIRVKGRCPAKYGLKRYRLERGVENWTVDCTCGAKDDDGERMLACDSCGVWLHTRCVGIDISDTIPVKFVCSRCVNPFHSKCQNISEPVTEAPSDTTCRGRAAMTERVRLSSNLTLTFGVR</sequence>
<evidence type="ECO:0000256" key="1">
    <source>
        <dbReference type="ARBA" id="ARBA00022723"/>
    </source>
</evidence>
<dbReference type="Proteomes" id="UP000796880">
    <property type="component" value="Unassembled WGS sequence"/>
</dbReference>
<keyword evidence="9" id="KW-1185">Reference proteome</keyword>
<accession>A0A8K0E5B0</accession>
<keyword evidence="2 6" id="KW-0863">Zinc-finger</keyword>
<dbReference type="PANTHER" id="PTHR46201:SF6">
    <property type="entry name" value="PHD FINGER PLANT-LIKE PROTEIN"/>
    <property type="match status" value="1"/>
</dbReference>
<evidence type="ECO:0000259" key="7">
    <source>
        <dbReference type="PROSITE" id="PS50016"/>
    </source>
</evidence>
<dbReference type="OrthoDB" id="436852at2759"/>
<dbReference type="GO" id="GO:0008270">
    <property type="term" value="F:zinc ion binding"/>
    <property type="evidence" value="ECO:0007669"/>
    <property type="project" value="UniProtKB-KW"/>
</dbReference>
<gene>
    <name evidence="8" type="ORF">FNV43_RR19234</name>
</gene>
<dbReference type="InterPro" id="IPR011011">
    <property type="entry name" value="Znf_FYVE_PHD"/>
</dbReference>
<dbReference type="InterPro" id="IPR059080">
    <property type="entry name" value="WHD_PTC1"/>
</dbReference>
<dbReference type="Pfam" id="PF25874">
    <property type="entry name" value="WHD_plant_repro"/>
    <property type="match status" value="1"/>
</dbReference>
<dbReference type="InterPro" id="IPR019787">
    <property type="entry name" value="Znf_PHD-finger"/>
</dbReference>
<dbReference type="InterPro" id="IPR058054">
    <property type="entry name" value="Znf_MS1-like"/>
</dbReference>
<keyword evidence="1" id="KW-0479">Metal-binding</keyword>
<evidence type="ECO:0000256" key="2">
    <source>
        <dbReference type="ARBA" id="ARBA00022771"/>
    </source>
</evidence>
<reference evidence="8" key="1">
    <citation type="submission" date="2020-03" db="EMBL/GenBank/DDBJ databases">
        <title>A high-quality chromosome-level genome assembly of a woody plant with both climbing and erect habits, Rhamnella rubrinervis.</title>
        <authorList>
            <person name="Lu Z."/>
            <person name="Yang Y."/>
            <person name="Zhu X."/>
            <person name="Sun Y."/>
        </authorList>
    </citation>
    <scope>NUCLEOTIDE SEQUENCE</scope>
    <source>
        <strain evidence="8">BYM</strain>
        <tissue evidence="8">Leaf</tissue>
    </source>
</reference>
<evidence type="ECO:0000313" key="9">
    <source>
        <dbReference type="Proteomes" id="UP000796880"/>
    </source>
</evidence>
<evidence type="ECO:0000256" key="4">
    <source>
        <dbReference type="ARBA" id="ARBA00023015"/>
    </source>
</evidence>
<keyword evidence="5" id="KW-0804">Transcription</keyword>
<dbReference type="InterPro" id="IPR001965">
    <property type="entry name" value="Znf_PHD"/>
</dbReference>
<dbReference type="SUPFAM" id="SSF57903">
    <property type="entry name" value="FYVE/PHD zinc finger"/>
    <property type="match status" value="1"/>
</dbReference>
<keyword evidence="4" id="KW-0805">Transcription regulation</keyword>
<dbReference type="Gene3D" id="3.30.40.10">
    <property type="entry name" value="Zinc/RING finger domain, C3HC4 (zinc finger)"/>
    <property type="match status" value="1"/>
</dbReference>
<organism evidence="8 9">
    <name type="scientific">Rhamnella rubrinervis</name>
    <dbReference type="NCBI Taxonomy" id="2594499"/>
    <lineage>
        <taxon>Eukaryota</taxon>
        <taxon>Viridiplantae</taxon>
        <taxon>Streptophyta</taxon>
        <taxon>Embryophyta</taxon>
        <taxon>Tracheophyta</taxon>
        <taxon>Spermatophyta</taxon>
        <taxon>Magnoliopsida</taxon>
        <taxon>eudicotyledons</taxon>
        <taxon>Gunneridae</taxon>
        <taxon>Pentapetalae</taxon>
        <taxon>rosids</taxon>
        <taxon>fabids</taxon>
        <taxon>Rosales</taxon>
        <taxon>Rhamnaceae</taxon>
        <taxon>rhamnoid group</taxon>
        <taxon>Rhamneae</taxon>
        <taxon>Rhamnella</taxon>
    </lineage>
</organism>
<dbReference type="PROSITE" id="PS01359">
    <property type="entry name" value="ZF_PHD_1"/>
    <property type="match status" value="1"/>
</dbReference>
<dbReference type="PROSITE" id="PS50016">
    <property type="entry name" value="ZF_PHD_2"/>
    <property type="match status" value="1"/>
</dbReference>
<protein>
    <recommendedName>
        <fullName evidence="7">PHD-type domain-containing protein</fullName>
    </recommendedName>
</protein>
<dbReference type="EMBL" id="VOIH02000008">
    <property type="protein sequence ID" value="KAF3440948.1"/>
    <property type="molecule type" value="Genomic_DNA"/>
</dbReference>
<evidence type="ECO:0000256" key="6">
    <source>
        <dbReference type="PROSITE-ProRule" id="PRU00146"/>
    </source>
</evidence>
<dbReference type="SMART" id="SM00249">
    <property type="entry name" value="PHD"/>
    <property type="match status" value="1"/>
</dbReference>
<dbReference type="InterPro" id="IPR019786">
    <property type="entry name" value="Zinc_finger_PHD-type_CS"/>
</dbReference>
<dbReference type="Pfam" id="PF00628">
    <property type="entry name" value="PHD"/>
    <property type="match status" value="1"/>
</dbReference>
<evidence type="ECO:0000256" key="5">
    <source>
        <dbReference type="ARBA" id="ARBA00023163"/>
    </source>
</evidence>
<keyword evidence="3" id="KW-0862">Zinc</keyword>
<comment type="caution">
    <text evidence="8">The sequence shown here is derived from an EMBL/GenBank/DDBJ whole genome shotgun (WGS) entry which is preliminary data.</text>
</comment>
<evidence type="ECO:0000313" key="8">
    <source>
        <dbReference type="EMBL" id="KAF3440948.1"/>
    </source>
</evidence>